<dbReference type="Proteomes" id="UP001165652">
    <property type="component" value="Unassembled WGS sequence"/>
</dbReference>
<dbReference type="InterPro" id="IPR016039">
    <property type="entry name" value="Thiolase-like"/>
</dbReference>
<dbReference type="SUPFAM" id="SSF53901">
    <property type="entry name" value="Thiolase-like"/>
    <property type="match status" value="1"/>
</dbReference>
<dbReference type="PANTHER" id="PTHR43775">
    <property type="entry name" value="FATTY ACID SYNTHASE"/>
    <property type="match status" value="1"/>
</dbReference>
<dbReference type="PROSITE" id="PS52004">
    <property type="entry name" value="KS3_2"/>
    <property type="match status" value="1"/>
</dbReference>
<dbReference type="PROSITE" id="PS00606">
    <property type="entry name" value="KS3_1"/>
    <property type="match status" value="1"/>
</dbReference>
<evidence type="ECO:0000259" key="5">
    <source>
        <dbReference type="PROSITE" id="PS52004"/>
    </source>
</evidence>
<dbReference type="SMART" id="SM00825">
    <property type="entry name" value="PKS_KS"/>
    <property type="match status" value="1"/>
</dbReference>
<dbReference type="InterPro" id="IPR014031">
    <property type="entry name" value="Ketoacyl_synth_C"/>
</dbReference>
<dbReference type="Pfam" id="PF02801">
    <property type="entry name" value="Ketoacyl-synt_C"/>
    <property type="match status" value="1"/>
</dbReference>
<reference evidence="6" key="1">
    <citation type="journal article" date="2023" name="Microbiol Resour">
        <title>Genome Sequences of Rhodoplanes serenus and Two Thermotolerant Strains, Rhodoplanes tepidamans and 'Rhodoplanes cryptolactis,' Further Refine the Genus.</title>
        <authorList>
            <person name="Rayyan A.A."/>
            <person name="Kyndt J.A."/>
        </authorList>
    </citation>
    <scope>NUCLEOTIDE SEQUENCE</scope>
    <source>
        <strain evidence="6">DSM 9987</strain>
    </source>
</reference>
<evidence type="ECO:0000313" key="7">
    <source>
        <dbReference type="Proteomes" id="UP001165652"/>
    </source>
</evidence>
<accession>A0ABT5JEY3</accession>
<feature type="domain" description="Ketosynthase family 3 (KS3)" evidence="5">
    <location>
        <begin position="9"/>
        <end position="440"/>
    </location>
</feature>
<dbReference type="Gene3D" id="3.40.47.10">
    <property type="match status" value="1"/>
</dbReference>
<comment type="similarity">
    <text evidence="4">Belongs to the thiolase-like superfamily. Beta-ketoacyl-ACP synthases family.</text>
</comment>
<name>A0ABT5JEY3_RHOTP</name>
<keyword evidence="7" id="KW-1185">Reference proteome</keyword>
<evidence type="ECO:0000256" key="4">
    <source>
        <dbReference type="RuleBase" id="RU003694"/>
    </source>
</evidence>
<dbReference type="InterPro" id="IPR018201">
    <property type="entry name" value="Ketoacyl_synth_AS"/>
</dbReference>
<reference evidence="6" key="2">
    <citation type="submission" date="2023-02" db="EMBL/GenBank/DDBJ databases">
        <authorList>
            <person name="Rayyan A."/>
            <person name="Meyer T."/>
            <person name="Kyndt J.A."/>
        </authorList>
    </citation>
    <scope>NUCLEOTIDE SEQUENCE</scope>
    <source>
        <strain evidence="6">DSM 9987</strain>
    </source>
</reference>
<organism evidence="6 7">
    <name type="scientific">Rhodoplanes tepidamans</name>
    <name type="common">Rhodoplanes cryptolactis</name>
    <dbReference type="NCBI Taxonomy" id="200616"/>
    <lineage>
        <taxon>Bacteria</taxon>
        <taxon>Pseudomonadati</taxon>
        <taxon>Pseudomonadota</taxon>
        <taxon>Alphaproteobacteria</taxon>
        <taxon>Hyphomicrobiales</taxon>
        <taxon>Nitrobacteraceae</taxon>
        <taxon>Rhodoplanes</taxon>
    </lineage>
</organism>
<dbReference type="InterPro" id="IPR050091">
    <property type="entry name" value="PKS_NRPS_Biosynth_Enz"/>
</dbReference>
<dbReference type="InterPro" id="IPR014030">
    <property type="entry name" value="Ketoacyl_synth_N"/>
</dbReference>
<keyword evidence="1" id="KW-0596">Phosphopantetheine</keyword>
<dbReference type="Pfam" id="PF00109">
    <property type="entry name" value="ketoacyl-synt"/>
    <property type="match status" value="1"/>
</dbReference>
<evidence type="ECO:0000256" key="2">
    <source>
        <dbReference type="ARBA" id="ARBA00022553"/>
    </source>
</evidence>
<keyword evidence="2" id="KW-0597">Phosphoprotein</keyword>
<protein>
    <submittedName>
        <fullName evidence="6">Polyketide synthase</fullName>
    </submittedName>
</protein>
<evidence type="ECO:0000256" key="1">
    <source>
        <dbReference type="ARBA" id="ARBA00022450"/>
    </source>
</evidence>
<gene>
    <name evidence="6" type="ORF">PQJ73_21085</name>
</gene>
<keyword evidence="3 4" id="KW-0808">Transferase</keyword>
<evidence type="ECO:0000256" key="3">
    <source>
        <dbReference type="ARBA" id="ARBA00022679"/>
    </source>
</evidence>
<dbReference type="RefSeq" id="WP_272779030.1">
    <property type="nucleotide sequence ID" value="NZ_JAQQLI010000039.1"/>
</dbReference>
<evidence type="ECO:0000313" key="6">
    <source>
        <dbReference type="EMBL" id="MDC7788192.1"/>
    </source>
</evidence>
<dbReference type="InterPro" id="IPR020841">
    <property type="entry name" value="PKS_Beta-ketoAc_synthase_dom"/>
</dbReference>
<dbReference type="EMBL" id="JAQQLI010000039">
    <property type="protein sequence ID" value="MDC7788192.1"/>
    <property type="molecule type" value="Genomic_DNA"/>
</dbReference>
<proteinExistence type="inferred from homology"/>
<comment type="caution">
    <text evidence="6">The sequence shown here is derived from an EMBL/GenBank/DDBJ whole genome shotgun (WGS) entry which is preliminary data.</text>
</comment>
<sequence length="444" mass="45253">MTARDPAPPHAVAVVGMAVRSGGAADLAGFDRLVRSGGTAIRRLERSELIAAGVPAAVADDPDYLPFAAPMPTAPADDLVTLDLAALGIAPEERDLVDPQHVLFLDGVRAALDDAGYGAERARPRTGVFACARYGTHGGLALDPGGRDLAAVVRRLVATEKDYLATRVSFAFDLRGPSMTVQSACSSSLVAVHLAVQHLLAGECDMAVAGGVAVLDPQCVGWFAQDGINLSHDGACRPFDAEASGTVGGHGLGVVVLRRLADARAAGDRVHAVLRGSAVNNDGAGRPGYTAASAAGQAEVMREAMGIAEVAPEHIGFVETHGTAAPLGDLIEMTALRAAFGDTGRCAPGGCALGAVKANIGHLGAAGGVVGLIRTVLALKAAEIPPLAGFRRPHPQLGLDGSPFRAPVAAEPWRANGGPRCAGVHSTGYGGTNAHVILQEWSHD</sequence>
<dbReference type="PANTHER" id="PTHR43775:SF37">
    <property type="entry name" value="SI:DKEY-61P9.11"/>
    <property type="match status" value="1"/>
</dbReference>
<dbReference type="CDD" id="cd00833">
    <property type="entry name" value="PKS"/>
    <property type="match status" value="1"/>
</dbReference>